<organism evidence="2 3">
    <name type="scientific">Jeotgalibacillus campisalis</name>
    <dbReference type="NCBI Taxonomy" id="220754"/>
    <lineage>
        <taxon>Bacteria</taxon>
        <taxon>Bacillati</taxon>
        <taxon>Bacillota</taxon>
        <taxon>Bacilli</taxon>
        <taxon>Bacillales</taxon>
        <taxon>Caryophanaceae</taxon>
        <taxon>Jeotgalibacillus</taxon>
    </lineage>
</organism>
<gene>
    <name evidence="2" type="ORF">KR50_20360</name>
</gene>
<name>A0A0C2S1E6_9BACL</name>
<reference evidence="2 3" key="1">
    <citation type="submission" date="2015-01" db="EMBL/GenBank/DDBJ databases">
        <title>Jeotgalibacillus campisalis genome sequencing.</title>
        <authorList>
            <person name="Goh K.M."/>
            <person name="Chan K.-G."/>
            <person name="Yaakop A.S."/>
            <person name="Ee R."/>
            <person name="Gan H.M."/>
            <person name="Chan C.S."/>
        </authorList>
    </citation>
    <scope>NUCLEOTIDE SEQUENCE [LARGE SCALE GENOMIC DNA]</scope>
    <source>
        <strain evidence="2 3">SF-57</strain>
    </source>
</reference>
<feature type="compositionally biased region" description="Basic and acidic residues" evidence="1">
    <location>
        <begin position="1"/>
        <end position="20"/>
    </location>
</feature>
<proteinExistence type="predicted"/>
<sequence length="53" mass="6144">MARIEHDELQEKTNKNDSQKVKAVQLLGSGMKEDEVQELAEHRDDGWEFVDES</sequence>
<dbReference type="Proteomes" id="UP000031972">
    <property type="component" value="Unassembled WGS sequence"/>
</dbReference>
<feature type="region of interest" description="Disordered" evidence="1">
    <location>
        <begin position="1"/>
        <end position="21"/>
    </location>
</feature>
<dbReference type="EMBL" id="JXRR01000014">
    <property type="protein sequence ID" value="KIL47869.1"/>
    <property type="molecule type" value="Genomic_DNA"/>
</dbReference>
<protein>
    <submittedName>
        <fullName evidence="2">Uncharacterized protein</fullName>
    </submittedName>
</protein>
<evidence type="ECO:0000256" key="1">
    <source>
        <dbReference type="SAM" id="MobiDB-lite"/>
    </source>
</evidence>
<evidence type="ECO:0000313" key="2">
    <source>
        <dbReference type="EMBL" id="KIL47869.1"/>
    </source>
</evidence>
<comment type="caution">
    <text evidence="2">The sequence shown here is derived from an EMBL/GenBank/DDBJ whole genome shotgun (WGS) entry which is preliminary data.</text>
</comment>
<dbReference type="PATRIC" id="fig|220754.4.peg.2057"/>
<evidence type="ECO:0000313" key="3">
    <source>
        <dbReference type="Proteomes" id="UP000031972"/>
    </source>
</evidence>
<keyword evidence="3" id="KW-1185">Reference proteome</keyword>
<dbReference type="AlphaFoldDB" id="A0A0C2S1E6"/>
<accession>A0A0C2S1E6</accession>